<dbReference type="AlphaFoldDB" id="A0A7J7KSV6"/>
<evidence type="ECO:0000313" key="6">
    <source>
        <dbReference type="Proteomes" id="UP000593567"/>
    </source>
</evidence>
<dbReference type="GO" id="GO:0005680">
    <property type="term" value="C:anaphase-promoting complex"/>
    <property type="evidence" value="ECO:0007669"/>
    <property type="project" value="TreeGrafter"/>
</dbReference>
<accession>A0A7J7KSV6</accession>
<dbReference type="GO" id="GO:0031145">
    <property type="term" value="P:anaphase-promoting complex-dependent catabolic process"/>
    <property type="evidence" value="ECO:0007669"/>
    <property type="project" value="TreeGrafter"/>
</dbReference>
<feature type="repeat" description="TPR" evidence="4">
    <location>
        <begin position="115"/>
        <end position="148"/>
    </location>
</feature>
<proteinExistence type="inferred from homology"/>
<dbReference type="PROSITE" id="PS50005">
    <property type="entry name" value="TPR"/>
    <property type="match status" value="1"/>
</dbReference>
<dbReference type="OrthoDB" id="329563at2759"/>
<dbReference type="InterPro" id="IPR011990">
    <property type="entry name" value="TPR-like_helical_dom_sf"/>
</dbReference>
<sequence>MILPQDPVQAAIVLALNNCYYDDAIFLGERLFAEASTDSTLFLLASCYYQAGKKSQAYRFLRNNGYPTARCKYLFSMCCFDVGKLNEAELILTNESPQKPKTVKEFSDEYGDTAPFAISLLADIYRKTERPDKALEYYYASLSLNPFLWSSFSNICKLGGKPDPEKIFQAGHVQQAMNSVKSVLFSPYATVGSNSLVTPKTKNKESCTSLSTVSRCFSFSLNKIRRAKHKFICKLSCAHIGLYI</sequence>
<keyword evidence="1 4" id="KW-0802">TPR repeat</keyword>
<dbReference type="InterPro" id="IPR019734">
    <property type="entry name" value="TPR_rpt"/>
</dbReference>
<protein>
    <recommendedName>
        <fullName evidence="3">Cell division cycle protein 27 homolog</fullName>
    </recommendedName>
</protein>
<dbReference type="SMART" id="SM00028">
    <property type="entry name" value="TPR"/>
    <property type="match status" value="1"/>
</dbReference>
<dbReference type="EMBL" id="VXIV02000068">
    <property type="protein sequence ID" value="KAF6041219.1"/>
    <property type="molecule type" value="Genomic_DNA"/>
</dbReference>
<comment type="caution">
    <text evidence="5">The sequence shown here is derived from an EMBL/GenBank/DDBJ whole genome shotgun (WGS) entry which is preliminary data.</text>
</comment>
<evidence type="ECO:0000256" key="4">
    <source>
        <dbReference type="PROSITE-ProRule" id="PRU00339"/>
    </source>
</evidence>
<dbReference type="Proteomes" id="UP000593567">
    <property type="component" value="Unassembled WGS sequence"/>
</dbReference>
<dbReference type="PANTHER" id="PTHR12558:SF13">
    <property type="entry name" value="CELL DIVISION CYCLE PROTEIN 27 HOMOLOG"/>
    <property type="match status" value="1"/>
</dbReference>
<evidence type="ECO:0000313" key="5">
    <source>
        <dbReference type="EMBL" id="KAF6041219.1"/>
    </source>
</evidence>
<gene>
    <name evidence="5" type="ORF">EB796_000491</name>
</gene>
<dbReference type="Gene3D" id="1.25.40.10">
    <property type="entry name" value="Tetratricopeptide repeat domain"/>
    <property type="match status" value="1"/>
</dbReference>
<dbReference type="GO" id="GO:0005737">
    <property type="term" value="C:cytoplasm"/>
    <property type="evidence" value="ECO:0007669"/>
    <property type="project" value="TreeGrafter"/>
</dbReference>
<dbReference type="GO" id="GO:0007091">
    <property type="term" value="P:metaphase/anaphase transition of mitotic cell cycle"/>
    <property type="evidence" value="ECO:0007669"/>
    <property type="project" value="TreeGrafter"/>
</dbReference>
<dbReference type="Pfam" id="PF13181">
    <property type="entry name" value="TPR_8"/>
    <property type="match status" value="1"/>
</dbReference>
<evidence type="ECO:0000256" key="2">
    <source>
        <dbReference type="ARBA" id="ARBA00038210"/>
    </source>
</evidence>
<evidence type="ECO:0000256" key="3">
    <source>
        <dbReference type="ARBA" id="ARBA00039307"/>
    </source>
</evidence>
<dbReference type="PANTHER" id="PTHR12558">
    <property type="entry name" value="CELL DIVISION CYCLE 16,23,27"/>
    <property type="match status" value="1"/>
</dbReference>
<dbReference type="Pfam" id="PF12895">
    <property type="entry name" value="ANAPC3"/>
    <property type="match status" value="1"/>
</dbReference>
<dbReference type="GO" id="GO:0051301">
    <property type="term" value="P:cell division"/>
    <property type="evidence" value="ECO:0007669"/>
    <property type="project" value="TreeGrafter"/>
</dbReference>
<organism evidence="5 6">
    <name type="scientific">Bugula neritina</name>
    <name type="common">Brown bryozoan</name>
    <name type="synonym">Sertularia neritina</name>
    <dbReference type="NCBI Taxonomy" id="10212"/>
    <lineage>
        <taxon>Eukaryota</taxon>
        <taxon>Metazoa</taxon>
        <taxon>Spiralia</taxon>
        <taxon>Lophotrochozoa</taxon>
        <taxon>Bryozoa</taxon>
        <taxon>Gymnolaemata</taxon>
        <taxon>Cheilostomatida</taxon>
        <taxon>Flustrina</taxon>
        <taxon>Buguloidea</taxon>
        <taxon>Bugulidae</taxon>
        <taxon>Bugula</taxon>
    </lineage>
</organism>
<reference evidence="5" key="1">
    <citation type="submission" date="2020-06" db="EMBL/GenBank/DDBJ databases">
        <title>Draft genome of Bugula neritina, a colonial animal packing powerful symbionts and potential medicines.</title>
        <authorList>
            <person name="Rayko M."/>
        </authorList>
    </citation>
    <scope>NUCLEOTIDE SEQUENCE [LARGE SCALE GENOMIC DNA]</scope>
    <source>
        <strain evidence="5">Kwan_BN1</strain>
    </source>
</reference>
<evidence type="ECO:0000256" key="1">
    <source>
        <dbReference type="ARBA" id="ARBA00022803"/>
    </source>
</evidence>
<dbReference type="SUPFAM" id="SSF48452">
    <property type="entry name" value="TPR-like"/>
    <property type="match status" value="1"/>
</dbReference>
<name>A0A7J7KSV6_BUGNE</name>
<comment type="similarity">
    <text evidence="2">Belongs to the APC3/CDC27 family.</text>
</comment>
<keyword evidence="6" id="KW-1185">Reference proteome</keyword>
<dbReference type="GO" id="GO:0016567">
    <property type="term" value="P:protein ubiquitination"/>
    <property type="evidence" value="ECO:0007669"/>
    <property type="project" value="TreeGrafter"/>
</dbReference>